<dbReference type="EMBL" id="ML213503">
    <property type="protein sequence ID" value="TFK56912.1"/>
    <property type="molecule type" value="Genomic_DNA"/>
</dbReference>
<evidence type="ECO:0000256" key="1">
    <source>
        <dbReference type="SAM" id="MobiDB-lite"/>
    </source>
</evidence>
<protein>
    <recommendedName>
        <fullName evidence="4">HNH nuclease domain-containing protein</fullName>
    </recommendedName>
</protein>
<dbReference type="Proteomes" id="UP000305948">
    <property type="component" value="Unassembled WGS sequence"/>
</dbReference>
<reference evidence="2 3" key="1">
    <citation type="journal article" date="2019" name="Nat. Ecol. Evol.">
        <title>Megaphylogeny resolves global patterns of mushroom evolution.</title>
        <authorList>
            <person name="Varga T."/>
            <person name="Krizsan K."/>
            <person name="Foldi C."/>
            <person name="Dima B."/>
            <person name="Sanchez-Garcia M."/>
            <person name="Sanchez-Ramirez S."/>
            <person name="Szollosi G.J."/>
            <person name="Szarkandi J.G."/>
            <person name="Papp V."/>
            <person name="Albert L."/>
            <person name="Andreopoulos W."/>
            <person name="Angelini C."/>
            <person name="Antonin V."/>
            <person name="Barry K.W."/>
            <person name="Bougher N.L."/>
            <person name="Buchanan P."/>
            <person name="Buyck B."/>
            <person name="Bense V."/>
            <person name="Catcheside P."/>
            <person name="Chovatia M."/>
            <person name="Cooper J."/>
            <person name="Damon W."/>
            <person name="Desjardin D."/>
            <person name="Finy P."/>
            <person name="Geml J."/>
            <person name="Haridas S."/>
            <person name="Hughes K."/>
            <person name="Justo A."/>
            <person name="Karasinski D."/>
            <person name="Kautmanova I."/>
            <person name="Kiss B."/>
            <person name="Kocsube S."/>
            <person name="Kotiranta H."/>
            <person name="LaButti K.M."/>
            <person name="Lechner B.E."/>
            <person name="Liimatainen K."/>
            <person name="Lipzen A."/>
            <person name="Lukacs Z."/>
            <person name="Mihaltcheva S."/>
            <person name="Morgado L.N."/>
            <person name="Niskanen T."/>
            <person name="Noordeloos M.E."/>
            <person name="Ohm R.A."/>
            <person name="Ortiz-Santana B."/>
            <person name="Ovrebo C."/>
            <person name="Racz N."/>
            <person name="Riley R."/>
            <person name="Savchenko A."/>
            <person name="Shiryaev A."/>
            <person name="Soop K."/>
            <person name="Spirin V."/>
            <person name="Szebenyi C."/>
            <person name="Tomsovsky M."/>
            <person name="Tulloss R.E."/>
            <person name="Uehling J."/>
            <person name="Grigoriev I.V."/>
            <person name="Vagvolgyi C."/>
            <person name="Papp T."/>
            <person name="Martin F.M."/>
            <person name="Miettinen O."/>
            <person name="Hibbett D.S."/>
            <person name="Nagy L.G."/>
        </authorList>
    </citation>
    <scope>NUCLEOTIDE SEQUENCE [LARGE SCALE GENOMIC DNA]</scope>
    <source>
        <strain evidence="2 3">OMC1185</strain>
    </source>
</reference>
<dbReference type="AlphaFoldDB" id="A0A5C3NHP2"/>
<name>A0A5C3NHP2_9AGAM</name>
<sequence length="326" mass="36308">MSDTTVSRRRRALGLSGQIAAKQFVSKATQEALRAQAQASDRTSESAAAADDDLFGERSEPEPLSAHYSDDPREASGRSSGTSEPPPAPPARKRRKTVRNTASTPVLRCLITLESEPPETISKCYLVGRATSSDRIRQFEYSWGFEAGTFDFESVSNLIYLRADIRCSFDDGGFVILPTLDTIKKIYTDTVEYMLAHNGLRPLPSQLFAHKAPHTPWTYDFVPLKLISQDVAIHRKSSNAAARSSMPADSPVATHTLHQRPFSDFPRLECNAHPFFVIANAMEKFRKDITVILRSPRLQEIRTALLPLWDLWTLDPPDSFMARGAA</sequence>
<evidence type="ECO:0008006" key="4">
    <source>
        <dbReference type="Google" id="ProtNLM"/>
    </source>
</evidence>
<gene>
    <name evidence="2" type="ORF">OE88DRAFT_72996</name>
</gene>
<accession>A0A5C3NHP2</accession>
<dbReference type="STRING" id="5364.A0A5C3NHP2"/>
<evidence type="ECO:0000313" key="3">
    <source>
        <dbReference type="Proteomes" id="UP000305948"/>
    </source>
</evidence>
<evidence type="ECO:0000313" key="2">
    <source>
        <dbReference type="EMBL" id="TFK56912.1"/>
    </source>
</evidence>
<feature type="region of interest" description="Disordered" evidence="1">
    <location>
        <begin position="27"/>
        <end position="99"/>
    </location>
</feature>
<dbReference type="OrthoDB" id="3133596at2759"/>
<keyword evidence="3" id="KW-1185">Reference proteome</keyword>
<organism evidence="2 3">
    <name type="scientific">Heliocybe sulcata</name>
    <dbReference type="NCBI Taxonomy" id="5364"/>
    <lineage>
        <taxon>Eukaryota</taxon>
        <taxon>Fungi</taxon>
        <taxon>Dikarya</taxon>
        <taxon>Basidiomycota</taxon>
        <taxon>Agaricomycotina</taxon>
        <taxon>Agaricomycetes</taxon>
        <taxon>Gloeophyllales</taxon>
        <taxon>Gloeophyllaceae</taxon>
        <taxon>Heliocybe</taxon>
    </lineage>
</organism>
<proteinExistence type="predicted"/>